<keyword evidence="6" id="KW-1185">Reference proteome</keyword>
<comment type="caution">
    <text evidence="5">The sequence shown here is derived from an EMBL/GenBank/DDBJ whole genome shotgun (WGS) entry which is preliminary data.</text>
</comment>
<evidence type="ECO:0000256" key="2">
    <source>
        <dbReference type="SAM" id="MobiDB-lite"/>
    </source>
</evidence>
<evidence type="ECO:0000256" key="1">
    <source>
        <dbReference type="PROSITE-ProRule" id="PRU00169"/>
    </source>
</evidence>
<dbReference type="InterPro" id="IPR001789">
    <property type="entry name" value="Sig_transdc_resp-reg_receiver"/>
</dbReference>
<feature type="region of interest" description="Disordered" evidence="2">
    <location>
        <begin position="783"/>
        <end position="1082"/>
    </location>
</feature>
<feature type="region of interest" description="Disordered" evidence="2">
    <location>
        <begin position="1103"/>
        <end position="1256"/>
    </location>
</feature>
<keyword evidence="1" id="KW-0597">Phosphoprotein</keyword>
<dbReference type="InterPro" id="IPR013767">
    <property type="entry name" value="PAS_fold"/>
</dbReference>
<dbReference type="GO" id="GO:0000160">
    <property type="term" value="P:phosphorelay signal transduction system"/>
    <property type="evidence" value="ECO:0007669"/>
    <property type="project" value="InterPro"/>
</dbReference>
<dbReference type="SUPFAM" id="SSF55785">
    <property type="entry name" value="PYP-like sensor domain (PAS domain)"/>
    <property type="match status" value="2"/>
</dbReference>
<feature type="domain" description="PAS" evidence="4">
    <location>
        <begin position="151"/>
        <end position="198"/>
    </location>
</feature>
<feature type="compositionally biased region" description="Gly residues" evidence="2">
    <location>
        <begin position="865"/>
        <end position="877"/>
    </location>
</feature>
<gene>
    <name evidence="5" type="ORF">HNQ79_003695</name>
</gene>
<feature type="region of interest" description="Disordered" evidence="2">
    <location>
        <begin position="607"/>
        <end position="771"/>
    </location>
</feature>
<dbReference type="PANTHER" id="PTHR44757">
    <property type="entry name" value="DIGUANYLATE CYCLASE DGCP"/>
    <property type="match status" value="1"/>
</dbReference>
<feature type="compositionally biased region" description="Gly residues" evidence="2">
    <location>
        <begin position="663"/>
        <end position="675"/>
    </location>
</feature>
<dbReference type="SMART" id="SM00448">
    <property type="entry name" value="REC"/>
    <property type="match status" value="1"/>
</dbReference>
<feature type="compositionally biased region" description="Gly residues" evidence="2">
    <location>
        <begin position="547"/>
        <end position="557"/>
    </location>
</feature>
<feature type="compositionally biased region" description="Low complexity" evidence="2">
    <location>
        <begin position="619"/>
        <end position="641"/>
    </location>
</feature>
<accession>A0A7X0HIX4</accession>
<evidence type="ECO:0000313" key="6">
    <source>
        <dbReference type="Proteomes" id="UP000540423"/>
    </source>
</evidence>
<feature type="compositionally biased region" description="Low complexity" evidence="2">
    <location>
        <begin position="853"/>
        <end position="864"/>
    </location>
</feature>
<evidence type="ECO:0000313" key="5">
    <source>
        <dbReference type="EMBL" id="MBB6437212.1"/>
    </source>
</evidence>
<dbReference type="PANTHER" id="PTHR44757:SF2">
    <property type="entry name" value="BIOFILM ARCHITECTURE MAINTENANCE PROTEIN MBAA"/>
    <property type="match status" value="1"/>
</dbReference>
<dbReference type="Proteomes" id="UP000540423">
    <property type="component" value="Unassembled WGS sequence"/>
</dbReference>
<feature type="region of interest" description="Disordered" evidence="2">
    <location>
        <begin position="541"/>
        <end position="591"/>
    </location>
</feature>
<feature type="compositionally biased region" description="Low complexity" evidence="2">
    <location>
        <begin position="988"/>
        <end position="1001"/>
    </location>
</feature>
<dbReference type="PROSITE" id="PS50112">
    <property type="entry name" value="PAS"/>
    <property type="match status" value="1"/>
</dbReference>
<feature type="region of interest" description="Disordered" evidence="2">
    <location>
        <begin position="69"/>
        <end position="90"/>
    </location>
</feature>
<name>A0A7X0HIX4_9ACTN</name>
<dbReference type="InterPro" id="IPR052155">
    <property type="entry name" value="Biofilm_reg_signaling"/>
</dbReference>
<feature type="compositionally biased region" description="Low complexity" evidence="2">
    <location>
        <begin position="682"/>
        <end position="716"/>
    </location>
</feature>
<dbReference type="Gene3D" id="3.40.50.2300">
    <property type="match status" value="1"/>
</dbReference>
<dbReference type="InterPro" id="IPR035965">
    <property type="entry name" value="PAS-like_dom_sf"/>
</dbReference>
<feature type="compositionally biased region" description="Low complexity" evidence="2">
    <location>
        <begin position="558"/>
        <end position="570"/>
    </location>
</feature>
<feature type="compositionally biased region" description="Low complexity" evidence="2">
    <location>
        <begin position="1188"/>
        <end position="1204"/>
    </location>
</feature>
<feature type="compositionally biased region" description="Low complexity" evidence="2">
    <location>
        <begin position="1137"/>
        <end position="1153"/>
    </location>
</feature>
<dbReference type="CDD" id="cd00130">
    <property type="entry name" value="PAS"/>
    <property type="match status" value="2"/>
</dbReference>
<dbReference type="InterPro" id="IPR011006">
    <property type="entry name" value="CheY-like_superfamily"/>
</dbReference>
<protein>
    <submittedName>
        <fullName evidence="5">PAS domain S-box-containing protein</fullName>
    </submittedName>
</protein>
<feature type="compositionally biased region" description="Low complexity" evidence="2">
    <location>
        <begin position="951"/>
        <end position="978"/>
    </location>
</feature>
<dbReference type="Pfam" id="PF00072">
    <property type="entry name" value="Response_reg"/>
    <property type="match status" value="1"/>
</dbReference>
<dbReference type="EMBL" id="JACHEM010000009">
    <property type="protein sequence ID" value="MBB6437212.1"/>
    <property type="molecule type" value="Genomic_DNA"/>
</dbReference>
<dbReference type="RefSeq" id="WP_185032346.1">
    <property type="nucleotide sequence ID" value="NZ_BNBN01000003.1"/>
</dbReference>
<dbReference type="Pfam" id="PF00989">
    <property type="entry name" value="PAS"/>
    <property type="match status" value="2"/>
</dbReference>
<proteinExistence type="predicted"/>
<feature type="compositionally biased region" description="Gly residues" evidence="2">
    <location>
        <begin position="717"/>
        <end position="730"/>
    </location>
</feature>
<dbReference type="PROSITE" id="PS50110">
    <property type="entry name" value="RESPONSE_REGULATORY"/>
    <property type="match status" value="1"/>
</dbReference>
<dbReference type="GO" id="GO:0006355">
    <property type="term" value="P:regulation of DNA-templated transcription"/>
    <property type="evidence" value="ECO:0007669"/>
    <property type="project" value="InterPro"/>
</dbReference>
<dbReference type="Gene3D" id="3.30.450.20">
    <property type="entry name" value="PAS domain"/>
    <property type="match status" value="2"/>
</dbReference>
<feature type="domain" description="Response regulatory" evidence="3">
    <location>
        <begin position="1369"/>
        <end position="1486"/>
    </location>
</feature>
<dbReference type="SMART" id="SM00091">
    <property type="entry name" value="PAS"/>
    <property type="match status" value="2"/>
</dbReference>
<organism evidence="5 6">
    <name type="scientific">Streptomyces candidus</name>
    <dbReference type="NCBI Taxonomy" id="67283"/>
    <lineage>
        <taxon>Bacteria</taxon>
        <taxon>Bacillati</taxon>
        <taxon>Actinomycetota</taxon>
        <taxon>Actinomycetes</taxon>
        <taxon>Kitasatosporales</taxon>
        <taxon>Streptomycetaceae</taxon>
        <taxon>Streptomyces</taxon>
    </lineage>
</organism>
<reference evidence="5 6" key="1">
    <citation type="submission" date="2020-08" db="EMBL/GenBank/DDBJ databases">
        <title>Genomic Encyclopedia of Type Strains, Phase IV (KMG-IV): sequencing the most valuable type-strain genomes for metagenomic binning, comparative biology and taxonomic classification.</title>
        <authorList>
            <person name="Goeker M."/>
        </authorList>
    </citation>
    <scope>NUCLEOTIDE SEQUENCE [LARGE SCALE GENOMIC DNA]</scope>
    <source>
        <strain evidence="5 6">DSM 40141</strain>
    </source>
</reference>
<feature type="modified residue" description="4-aspartylphosphate" evidence="1">
    <location>
        <position position="1418"/>
    </location>
</feature>
<evidence type="ECO:0000259" key="3">
    <source>
        <dbReference type="PROSITE" id="PS50110"/>
    </source>
</evidence>
<dbReference type="NCBIfam" id="TIGR00229">
    <property type="entry name" value="sensory_box"/>
    <property type="match status" value="2"/>
</dbReference>
<evidence type="ECO:0000259" key="4">
    <source>
        <dbReference type="PROSITE" id="PS50112"/>
    </source>
</evidence>
<dbReference type="SUPFAM" id="SSF52172">
    <property type="entry name" value="CheY-like"/>
    <property type="match status" value="1"/>
</dbReference>
<dbReference type="InterPro" id="IPR000014">
    <property type="entry name" value="PAS"/>
</dbReference>
<sequence length="1492" mass="150984">MSSRPSRGAARLAAILDALPDGLLLVNCNGTVVNANTIALETFETPGTALVGRGLLDLLPEFDSRLIPGSMRRPAHADAQGRTKPTRMTARRTDGTEFPVEVTSANLEDGRDAFSADRPTGSSSLTGDELLMLVVRDLSGTVDTEAELARSQRQTEMILRAASEGVVGTDTDGRIVLANPAAAQILGFRASDLGGKELHTLAVHSRADGTPFPYEESPLADTLKSGRKHRVRGQVLWAKNGKAVPVDLTTAPVRDGEQLVGAVMTFTDRRAYDELVAQHAEELAATRERYDAEVAFGQERYEELAGRHAQLSAVLGGSLRGPLEELRGELGTLASDPAGQLWPEANQILHHLAAGYARMTTLVDNVLGFQRLASGAEPLVKTNVLVDGIIGAAVEGAVELIGPGRAQFAVHAPTIEAEVDGGRLATALAHLVADVAGVDSTGKAPAAAAAGGNVDSTIVVAAALRGEVVRFEVRGPYEGGDPVHAPIVRGIVDAHGGMLQTIEVPGMSGSAYVLEVPLGAGSGVVEAPAADAVAAAAAARPASGRDPGTGGPAGAGASGPATSGAGVPSAEGGEPSAGSAEQGGGRRGRRASTDAFLDVGLAGGSPAVGSVPGAGDGSGAADIAQSPQAAPTAQAAQAAPSGRRRARRGPGDEQQELIPAQGTGEGSGGAGGGGTGRRRGRPSPTEGPGTAGDATHGAAGSEGAASGDGAAASPGTPGAGRAPGAGGVPGGQELALAGPARSPGAPGVPVGEPLDPSAEARRNPSEGSVVTAGEGAVERAALGAPVPPQGVPQEAPQGSQQALSHGVVPPQGPPRTGETQPTSGRRARRTGGPMPALPPAQSSHEAPSSAPETVAGTGSTDAGTSGAGVLDGCGSAHGTGHARNGADTRTGSVPAPAPHDRRPPGSDASAMPGGVGGTPAGGVEQPGQDTSGQGASGIPAQDTSGGGQVLASAGAAQQHGQAYGPVPAQAPAQGQSQGTAGGRRARRALATAPAAEAESPRGPFALPPAEADRPPVAPPGDVPREAHRDPQPPMASAAQHGWPTPSGQVANPAPQPLPLPQAQPHGEAQPQPLPAEATHSTQGRAFSVRTLGQGAPFAQHLTQQQNQTLGSGRRRRLATPSPDERPAAAAPETSARPHPQGSPQQGPVVPQQGTHARSGPAGTAQPGTQQSGDRQGDPQAASSTPLPQHQAQSQSQSHQQAHQQLIQTPTEGRAYAIDAPDEGSEGPEPLDGPNGAVEVANRPVPHPVDDELPPEPLDNPRRLLVWPAPDVSTEQALSDRGYRPVIVHSREEVDAQIAAFPAALFVDPLTGPITRTALQSLRQAAVAAEVPVLVTAGLGQATREAAYGADPAVLLKALAPRDSEQHPPRVLLIEEHEEIALALTATLERRGMQVARASDDTEAVHLATQMRPNLVVMDLMLVRRRRAGIVDWLRANGQLNRTPLVVYTSAGLDQSQLPRLSSGETVLFLAERSTSAEVQGRIVDLLAKIGTN</sequence>
<dbReference type="CDD" id="cd00156">
    <property type="entry name" value="REC"/>
    <property type="match status" value="1"/>
</dbReference>